<keyword evidence="1" id="KW-0732">Signal</keyword>
<organism evidence="2 3">
    <name type="scientific">Thermotomaculum hydrothermale</name>
    <dbReference type="NCBI Taxonomy" id="981385"/>
    <lineage>
        <taxon>Bacteria</taxon>
        <taxon>Pseudomonadati</taxon>
        <taxon>Acidobacteriota</taxon>
        <taxon>Holophagae</taxon>
        <taxon>Thermotomaculales</taxon>
        <taxon>Thermotomaculaceae</taxon>
        <taxon>Thermotomaculum</taxon>
    </lineage>
</organism>
<accession>A0A7R6SZ08</accession>
<keyword evidence="3" id="KW-1185">Reference proteome</keyword>
<feature type="chain" id="PRO_5032593260" description="Adhesin domain-containing protein" evidence="1">
    <location>
        <begin position="21"/>
        <end position="278"/>
    </location>
</feature>
<proteinExistence type="predicted"/>
<evidence type="ECO:0008006" key="4">
    <source>
        <dbReference type="Google" id="ProtNLM"/>
    </source>
</evidence>
<evidence type="ECO:0000313" key="3">
    <source>
        <dbReference type="Proteomes" id="UP000595564"/>
    </source>
</evidence>
<reference evidence="2 3" key="1">
    <citation type="journal article" date="2012" name="Extremophiles">
        <title>Thermotomaculum hydrothermale gen. nov., sp. nov., a novel heterotrophic thermophile within the phylum Acidobacteria from a deep-sea hydrothermal vent chimney in the Southern Okinawa Trough.</title>
        <authorList>
            <person name="Izumi H."/>
            <person name="Nunoura T."/>
            <person name="Miyazaki M."/>
            <person name="Mino S."/>
            <person name="Toki T."/>
            <person name="Takai K."/>
            <person name="Sako Y."/>
            <person name="Sawabe T."/>
            <person name="Nakagawa S."/>
        </authorList>
    </citation>
    <scope>NUCLEOTIDE SEQUENCE [LARGE SCALE GENOMIC DNA]</scope>
    <source>
        <strain evidence="2 3">AC55</strain>
    </source>
</reference>
<dbReference type="RefSeq" id="WP_201327453.1">
    <property type="nucleotide sequence ID" value="NZ_AP017470.1"/>
</dbReference>
<dbReference type="Proteomes" id="UP000595564">
    <property type="component" value="Chromosome"/>
</dbReference>
<gene>
    <name evidence="2" type="ORF">TTHT_1672</name>
</gene>
<dbReference type="EMBL" id="AP017470">
    <property type="protein sequence ID" value="BBB33151.1"/>
    <property type="molecule type" value="Genomic_DNA"/>
</dbReference>
<dbReference type="AlphaFoldDB" id="A0A7R6SZ08"/>
<feature type="signal peptide" evidence="1">
    <location>
        <begin position="1"/>
        <end position="20"/>
    </location>
</feature>
<evidence type="ECO:0000313" key="2">
    <source>
        <dbReference type="EMBL" id="BBB33151.1"/>
    </source>
</evidence>
<sequence length="278" mass="30669">MKKIFLTFLFLVGLSIHAEALQKDVNLKINDISSIRTVSFEFVNGKANIEGANIHSIEIKGTVKVKGKDQSVGEEILKKVNFKIKKHGDELEISLNYDELKKELSRGDGFLGLFCSWGRQPEISVNLDIKLPESLDVDFSGVNFDLEVLNVRNVEVENVNGDVKVENSRKVKCESVNGNVVFKNIEVKASCEVVNGNFSLDTKSSKISSISFESVNGNASIKLPLKTIGSISTESLTSKTTLILKGKKTVKKNLEWKGDGDCDIEVQTINGRITIEGF</sequence>
<evidence type="ECO:0000256" key="1">
    <source>
        <dbReference type="SAM" id="SignalP"/>
    </source>
</evidence>
<protein>
    <recommendedName>
        <fullName evidence="4">Adhesin domain-containing protein</fullName>
    </recommendedName>
</protein>
<name>A0A7R6SZ08_9BACT</name>
<dbReference type="KEGG" id="thyd:TTHT_1672"/>